<accession>A0ABX2XVX7</accession>
<dbReference type="RefSeq" id="WP_065448285.1">
    <property type="nucleotide sequence ID" value="NZ_LVEN01000005.1"/>
</dbReference>
<protein>
    <recommendedName>
        <fullName evidence="3">HNH endonuclease</fullName>
    </recommendedName>
</protein>
<dbReference type="EMBL" id="LVEN01000005">
    <property type="protein sequence ID" value="OCB77160.1"/>
    <property type="molecule type" value="Genomic_DNA"/>
</dbReference>
<name>A0ABX2XVX7_9FLAO</name>
<proteinExistence type="predicted"/>
<sequence length="231" mass="26646">MSCSRGKASPNPHTKIKLFADSGGYCQNPGCNINLFLSIGNTDFHIAEMAHIISAGNSGPRSDLTISKDLKGEFSNLILLCPNCHTKIDKAESEFPEEKILNWKETHSEKIKLIFNIKKHENRIDVRRSIIPLLNENKTIFKTYGPLTEQRFNPESEIPKIWLSKIQQKILPNNRKILSTIEVNYDLLNEIEMETFELFRQHLLDFEAKHINNEEINALQFPQELNNIFKN</sequence>
<keyword evidence="2" id="KW-1185">Reference proteome</keyword>
<organism evidence="1 2">
    <name type="scientific">Flavobacterium piscis</name>
    <dbReference type="NCBI Taxonomy" id="1114874"/>
    <lineage>
        <taxon>Bacteria</taxon>
        <taxon>Pseudomonadati</taxon>
        <taxon>Bacteroidota</taxon>
        <taxon>Flavobacteriia</taxon>
        <taxon>Flavobacteriales</taxon>
        <taxon>Flavobacteriaceae</taxon>
        <taxon>Flavobacterium</taxon>
    </lineage>
</organism>
<dbReference type="Proteomes" id="UP000093343">
    <property type="component" value="Unassembled WGS sequence"/>
</dbReference>
<reference evidence="2" key="1">
    <citation type="submission" date="2016-03" db="EMBL/GenBank/DDBJ databases">
        <title>Draft genome sequence of Paenibacillus glacialis DSM 22343.</title>
        <authorList>
            <person name="Shin S.-K."/>
            <person name="Yi H."/>
        </authorList>
    </citation>
    <scope>NUCLEOTIDE SEQUENCE [LARGE SCALE GENOMIC DNA]</scope>
    <source>
        <strain evidence="2">CCUG 60099</strain>
    </source>
</reference>
<gene>
    <name evidence="1" type="ORF">FLP_04250</name>
</gene>
<evidence type="ECO:0008006" key="3">
    <source>
        <dbReference type="Google" id="ProtNLM"/>
    </source>
</evidence>
<comment type="caution">
    <text evidence="1">The sequence shown here is derived from an EMBL/GenBank/DDBJ whole genome shotgun (WGS) entry which is preliminary data.</text>
</comment>
<evidence type="ECO:0000313" key="2">
    <source>
        <dbReference type="Proteomes" id="UP000093343"/>
    </source>
</evidence>
<evidence type="ECO:0000313" key="1">
    <source>
        <dbReference type="EMBL" id="OCB77160.1"/>
    </source>
</evidence>